<proteinExistence type="predicted"/>
<dbReference type="EMBL" id="WOTH01000001">
    <property type="protein sequence ID" value="NHO52435.1"/>
    <property type="molecule type" value="Genomic_DNA"/>
</dbReference>
<sequence length="176" mass="18552">METMHTYVRCPDDGSGSAPAPEVSASSSASSGLRSAADSVADAFSNQLAQAQADLVEARARAAAIEAELTQVRNEAQTTAEARAMEIAGVRKDAAIRTAAVTSGLVDMECLPLLDIASISVDESGNVCGVEEAFEELKEKKAISFFWRQGKLDTCQRDSKACLGSACEKRVLGLYS</sequence>
<accession>A0A967EC09</accession>
<organism evidence="3 4">
    <name type="scientific">Acetobacter estunensis</name>
    <dbReference type="NCBI Taxonomy" id="104097"/>
    <lineage>
        <taxon>Bacteria</taxon>
        <taxon>Pseudomonadati</taxon>
        <taxon>Pseudomonadota</taxon>
        <taxon>Alphaproteobacteria</taxon>
        <taxon>Acetobacterales</taxon>
        <taxon>Acetobacteraceae</taxon>
        <taxon>Acetobacter</taxon>
    </lineage>
</organism>
<dbReference type="Pfam" id="PF06810">
    <property type="entry name" value="Phage_scaffold"/>
    <property type="match status" value="1"/>
</dbReference>
<evidence type="ECO:0000256" key="2">
    <source>
        <dbReference type="SAM" id="MobiDB-lite"/>
    </source>
</evidence>
<evidence type="ECO:0000313" key="3">
    <source>
        <dbReference type="EMBL" id="NHO52435.1"/>
    </source>
</evidence>
<dbReference type="Proteomes" id="UP000597459">
    <property type="component" value="Unassembled WGS sequence"/>
</dbReference>
<keyword evidence="1" id="KW-0175">Coiled coil</keyword>
<reference evidence="3" key="1">
    <citation type="submission" date="2019-11" db="EMBL/GenBank/DDBJ databases">
        <title>Description of new Acetobacter species.</title>
        <authorList>
            <person name="Cleenwerck I."/>
            <person name="Sombolestani A.S."/>
        </authorList>
    </citation>
    <scope>NUCLEOTIDE SEQUENCE</scope>
    <source>
        <strain evidence="3">LMG 1626</strain>
    </source>
</reference>
<gene>
    <name evidence="3" type="ORF">GOB87_00435</name>
</gene>
<evidence type="ECO:0000313" key="4">
    <source>
        <dbReference type="Proteomes" id="UP000597459"/>
    </source>
</evidence>
<keyword evidence="4" id="KW-1185">Reference proteome</keyword>
<comment type="caution">
    <text evidence="3">The sequence shown here is derived from an EMBL/GenBank/DDBJ whole genome shotgun (WGS) entry which is preliminary data.</text>
</comment>
<feature type="region of interest" description="Disordered" evidence="2">
    <location>
        <begin position="1"/>
        <end position="30"/>
    </location>
</feature>
<dbReference type="AlphaFoldDB" id="A0A967EC09"/>
<protein>
    <submittedName>
        <fullName evidence="3">Uncharacterized protein</fullName>
    </submittedName>
</protein>
<feature type="compositionally biased region" description="Low complexity" evidence="2">
    <location>
        <begin position="14"/>
        <end position="30"/>
    </location>
</feature>
<evidence type="ECO:0000256" key="1">
    <source>
        <dbReference type="SAM" id="Coils"/>
    </source>
</evidence>
<feature type="coiled-coil region" evidence="1">
    <location>
        <begin position="41"/>
        <end position="82"/>
    </location>
</feature>
<dbReference type="InterPro" id="IPR009636">
    <property type="entry name" value="SCAF"/>
</dbReference>
<name>A0A967EC09_9PROT</name>